<dbReference type="Gene3D" id="6.10.340.10">
    <property type="match status" value="1"/>
</dbReference>
<feature type="transmembrane region" description="Helical" evidence="11">
    <location>
        <begin position="72"/>
        <end position="94"/>
    </location>
</feature>
<dbReference type="CDD" id="cd06225">
    <property type="entry name" value="HAMP"/>
    <property type="match status" value="1"/>
</dbReference>
<dbReference type="Gene3D" id="1.10.287.130">
    <property type="match status" value="1"/>
</dbReference>
<dbReference type="AlphaFoldDB" id="A0A3S8ZAT0"/>
<keyword evidence="6 11" id="KW-0812">Transmembrane</keyword>
<dbReference type="InterPro" id="IPR036097">
    <property type="entry name" value="HisK_dim/P_sf"/>
</dbReference>
<dbReference type="SUPFAM" id="SSF55874">
    <property type="entry name" value="ATPase domain of HSP90 chaperone/DNA topoisomerase II/histidine kinase"/>
    <property type="match status" value="1"/>
</dbReference>
<dbReference type="EC" id="2.7.13.3" evidence="3"/>
<dbReference type="GO" id="GO:0000155">
    <property type="term" value="F:phosphorelay sensor kinase activity"/>
    <property type="evidence" value="ECO:0007669"/>
    <property type="project" value="InterPro"/>
</dbReference>
<dbReference type="Pfam" id="PF00672">
    <property type="entry name" value="HAMP"/>
    <property type="match status" value="1"/>
</dbReference>
<dbReference type="KEGG" id="fsl:EJO69_09895"/>
<keyword evidence="10 11" id="KW-0472">Membrane</keyword>
<evidence type="ECO:0000256" key="8">
    <source>
        <dbReference type="ARBA" id="ARBA00022989"/>
    </source>
</evidence>
<feature type="domain" description="Histidine kinase" evidence="12">
    <location>
        <begin position="156"/>
        <end position="374"/>
    </location>
</feature>
<evidence type="ECO:0000256" key="3">
    <source>
        <dbReference type="ARBA" id="ARBA00012438"/>
    </source>
</evidence>
<evidence type="ECO:0000256" key="6">
    <source>
        <dbReference type="ARBA" id="ARBA00022692"/>
    </source>
</evidence>
<dbReference type="InterPro" id="IPR004358">
    <property type="entry name" value="Sig_transdc_His_kin-like_C"/>
</dbReference>
<evidence type="ECO:0000256" key="9">
    <source>
        <dbReference type="ARBA" id="ARBA00023012"/>
    </source>
</evidence>
<dbReference type="SUPFAM" id="SSF47384">
    <property type="entry name" value="Homodimeric domain of signal transducing histidine kinase"/>
    <property type="match status" value="1"/>
</dbReference>
<name>A0A3S8ZAT0_9ACTO</name>
<dbReference type="InterPro" id="IPR003661">
    <property type="entry name" value="HisK_dim/P_dom"/>
</dbReference>
<dbReference type="SUPFAM" id="SSF158472">
    <property type="entry name" value="HAMP domain-like"/>
    <property type="match status" value="1"/>
</dbReference>
<evidence type="ECO:0000313" key="15">
    <source>
        <dbReference type="Proteomes" id="UP000270021"/>
    </source>
</evidence>
<dbReference type="Pfam" id="PF00512">
    <property type="entry name" value="HisKA"/>
    <property type="match status" value="1"/>
</dbReference>
<organism evidence="14 15">
    <name type="scientific">Flaviflexus salsibiostraticola</name>
    <dbReference type="NCBI Taxonomy" id="1282737"/>
    <lineage>
        <taxon>Bacteria</taxon>
        <taxon>Bacillati</taxon>
        <taxon>Actinomycetota</taxon>
        <taxon>Actinomycetes</taxon>
        <taxon>Actinomycetales</taxon>
        <taxon>Actinomycetaceae</taxon>
        <taxon>Flaviflexus</taxon>
    </lineage>
</organism>
<evidence type="ECO:0000256" key="11">
    <source>
        <dbReference type="SAM" id="Phobius"/>
    </source>
</evidence>
<keyword evidence="4" id="KW-0597">Phosphoprotein</keyword>
<dbReference type="SMART" id="SM00387">
    <property type="entry name" value="HATPase_c"/>
    <property type="match status" value="1"/>
</dbReference>
<dbReference type="Pfam" id="PF02518">
    <property type="entry name" value="HATPase_c"/>
    <property type="match status" value="1"/>
</dbReference>
<dbReference type="InterPro" id="IPR003660">
    <property type="entry name" value="HAMP_dom"/>
</dbReference>
<dbReference type="FunFam" id="3.30.565.10:FF:000006">
    <property type="entry name" value="Sensor histidine kinase WalK"/>
    <property type="match status" value="1"/>
</dbReference>
<keyword evidence="9" id="KW-0902">Two-component regulatory system</keyword>
<keyword evidence="15" id="KW-1185">Reference proteome</keyword>
<dbReference type="GO" id="GO:0005886">
    <property type="term" value="C:plasma membrane"/>
    <property type="evidence" value="ECO:0007669"/>
    <property type="project" value="UniProtKB-SubCell"/>
</dbReference>
<dbReference type="CDD" id="cd00075">
    <property type="entry name" value="HATPase"/>
    <property type="match status" value="1"/>
</dbReference>
<dbReference type="Proteomes" id="UP000270021">
    <property type="component" value="Chromosome"/>
</dbReference>
<dbReference type="CDD" id="cd00082">
    <property type="entry name" value="HisKA"/>
    <property type="match status" value="1"/>
</dbReference>
<feature type="domain" description="HAMP" evidence="13">
    <location>
        <begin position="95"/>
        <end position="148"/>
    </location>
</feature>
<reference evidence="14 15" key="1">
    <citation type="submission" date="2018-12" db="EMBL/GenBank/DDBJ databases">
        <title>Complete genome sequence of Flaviflexus salsibiostraticola KCTC 33148.</title>
        <authorList>
            <person name="Bae J.-W."/>
        </authorList>
    </citation>
    <scope>NUCLEOTIDE SEQUENCE [LARGE SCALE GENOMIC DNA]</scope>
    <source>
        <strain evidence="14 15">KCTC 33148</strain>
    </source>
</reference>
<dbReference type="InterPro" id="IPR005467">
    <property type="entry name" value="His_kinase_dom"/>
</dbReference>
<keyword evidence="5" id="KW-0808">Transferase</keyword>
<comment type="subcellular location">
    <subcellularLocation>
        <location evidence="2">Cell membrane</location>
    </subcellularLocation>
</comment>
<dbReference type="EMBL" id="CP034438">
    <property type="protein sequence ID" value="AZN30576.1"/>
    <property type="molecule type" value="Genomic_DNA"/>
</dbReference>
<evidence type="ECO:0000259" key="12">
    <source>
        <dbReference type="PROSITE" id="PS50109"/>
    </source>
</evidence>
<protein>
    <recommendedName>
        <fullName evidence="3">histidine kinase</fullName>
        <ecNumber evidence="3">2.7.13.3</ecNumber>
    </recommendedName>
</protein>
<dbReference type="InterPro" id="IPR003594">
    <property type="entry name" value="HATPase_dom"/>
</dbReference>
<dbReference type="OrthoDB" id="9786919at2"/>
<dbReference type="PRINTS" id="PR00344">
    <property type="entry name" value="BCTRLSENSOR"/>
</dbReference>
<dbReference type="PROSITE" id="PS50109">
    <property type="entry name" value="HIS_KIN"/>
    <property type="match status" value="1"/>
</dbReference>
<dbReference type="Gene3D" id="3.30.565.10">
    <property type="entry name" value="Histidine kinase-like ATPase, C-terminal domain"/>
    <property type="match status" value="1"/>
</dbReference>
<dbReference type="PANTHER" id="PTHR45436">
    <property type="entry name" value="SENSOR HISTIDINE KINASE YKOH"/>
    <property type="match status" value="1"/>
</dbReference>
<dbReference type="SMART" id="SM00388">
    <property type="entry name" value="HisKA"/>
    <property type="match status" value="1"/>
</dbReference>
<evidence type="ECO:0000259" key="13">
    <source>
        <dbReference type="PROSITE" id="PS50885"/>
    </source>
</evidence>
<proteinExistence type="predicted"/>
<keyword evidence="8 11" id="KW-1133">Transmembrane helix</keyword>
<evidence type="ECO:0000256" key="10">
    <source>
        <dbReference type="ARBA" id="ARBA00023136"/>
    </source>
</evidence>
<evidence type="ECO:0000256" key="5">
    <source>
        <dbReference type="ARBA" id="ARBA00022679"/>
    </source>
</evidence>
<feature type="transmembrane region" description="Helical" evidence="11">
    <location>
        <begin position="18"/>
        <end position="45"/>
    </location>
</feature>
<evidence type="ECO:0000256" key="7">
    <source>
        <dbReference type="ARBA" id="ARBA00022777"/>
    </source>
</evidence>
<dbReference type="PROSITE" id="PS50885">
    <property type="entry name" value="HAMP"/>
    <property type="match status" value="1"/>
</dbReference>
<evidence type="ECO:0000313" key="14">
    <source>
        <dbReference type="EMBL" id="AZN30576.1"/>
    </source>
</evidence>
<sequence>MPDGDGRVTRLSGLAARLLAATAVVVFVGWVTAWVVVAVIGPAIFHDHLVQGRPSEPAVVQHAEEAFQSASALSWAGALLVAAIASVVVSLFLARRVNHSLTAASDAARAVAAGDHSARVPEVGLGREFDELAQAFNAMAADLAEVEVTRTRMLGDLAHEMRTPLAVLDGYLEAILDGVQDADEETIAILRDQVSRLSRLGEDIALVTTAHEGVLAVHRRELDVADQLAAAHAASRSRFDEHDVRLLWAVSAAASEARVLADPDRLAQVLTNLLDNALRHTPAGGEVTLTADQEGPDIVLRVTDNGAGITAEHMPHLFDRFYRVDAARDRAHGGSGIGLAVVDAIVRAHGGMVSASSPGPGQGAAFTVTLPALRSRPDVQ</sequence>
<keyword evidence="7" id="KW-0418">Kinase</keyword>
<accession>A0A3S8ZAT0</accession>
<dbReference type="SMART" id="SM00304">
    <property type="entry name" value="HAMP"/>
    <property type="match status" value="1"/>
</dbReference>
<dbReference type="InterPro" id="IPR036890">
    <property type="entry name" value="HATPase_C_sf"/>
</dbReference>
<dbReference type="InterPro" id="IPR050428">
    <property type="entry name" value="TCS_sensor_his_kinase"/>
</dbReference>
<dbReference type="PANTHER" id="PTHR45436:SF5">
    <property type="entry name" value="SENSOR HISTIDINE KINASE TRCS"/>
    <property type="match status" value="1"/>
</dbReference>
<evidence type="ECO:0000256" key="4">
    <source>
        <dbReference type="ARBA" id="ARBA00022553"/>
    </source>
</evidence>
<comment type="catalytic activity">
    <reaction evidence="1">
        <text>ATP + protein L-histidine = ADP + protein N-phospho-L-histidine.</text>
        <dbReference type="EC" id="2.7.13.3"/>
    </reaction>
</comment>
<gene>
    <name evidence="14" type="ORF">EJO69_09895</name>
</gene>
<evidence type="ECO:0000256" key="1">
    <source>
        <dbReference type="ARBA" id="ARBA00000085"/>
    </source>
</evidence>
<evidence type="ECO:0000256" key="2">
    <source>
        <dbReference type="ARBA" id="ARBA00004236"/>
    </source>
</evidence>